<evidence type="ECO:0000313" key="1">
    <source>
        <dbReference type="EMBL" id="NUB45756.1"/>
    </source>
</evidence>
<dbReference type="RefSeq" id="WP_152827586.1">
    <property type="nucleotide sequence ID" value="NZ_WHUT02000009.1"/>
</dbReference>
<dbReference type="Proteomes" id="UP000484076">
    <property type="component" value="Unassembled WGS sequence"/>
</dbReference>
<comment type="caution">
    <text evidence="1">The sequence shown here is derived from an EMBL/GenBank/DDBJ whole genome shotgun (WGS) entry which is preliminary data.</text>
</comment>
<dbReference type="EMBL" id="WHUT02000009">
    <property type="protein sequence ID" value="NUB45756.1"/>
    <property type="molecule type" value="Genomic_DNA"/>
</dbReference>
<reference evidence="1" key="1">
    <citation type="submission" date="2020-05" db="EMBL/GenBank/DDBJ databases">
        <title>Fertoebacter nigrum gen. nov., sp. nov., a new member of the family Rhodobacteraceae.</title>
        <authorList>
            <person name="Szuroczki S."/>
            <person name="Abbaszade G."/>
            <person name="Buni D."/>
            <person name="Schumann P."/>
            <person name="Toth E."/>
        </authorList>
    </citation>
    <scope>NUCLEOTIDE SEQUENCE</scope>
    <source>
        <strain evidence="1">RG-N-1a</strain>
    </source>
</reference>
<protein>
    <submittedName>
        <fullName evidence="1">DUF4089 domain-containing protein</fullName>
    </submittedName>
</protein>
<name>A0A8X8KQA8_9RHOB</name>
<accession>A0A8X8KQA8</accession>
<evidence type="ECO:0000313" key="2">
    <source>
        <dbReference type="Proteomes" id="UP000484076"/>
    </source>
</evidence>
<gene>
    <name evidence="1" type="ORF">GEU84_015260</name>
</gene>
<organism evidence="1 2">
    <name type="scientific">Fertoeibacter niger</name>
    <dbReference type="NCBI Taxonomy" id="2656921"/>
    <lineage>
        <taxon>Bacteria</taxon>
        <taxon>Pseudomonadati</taxon>
        <taxon>Pseudomonadota</taxon>
        <taxon>Alphaproteobacteria</taxon>
        <taxon>Rhodobacterales</taxon>
        <taxon>Paracoccaceae</taxon>
        <taxon>Fertoeibacter</taxon>
    </lineage>
</organism>
<proteinExistence type="predicted"/>
<keyword evidence="2" id="KW-1185">Reference proteome</keyword>
<dbReference type="InterPro" id="IPR025148">
    <property type="entry name" value="AtzG-like"/>
</dbReference>
<dbReference type="Pfam" id="PF13318">
    <property type="entry name" value="AtzG-like"/>
    <property type="match status" value="1"/>
</dbReference>
<sequence>MTADAYMDAAAAVVGLTISAPQRDGVARFLGIAADMAAILDAFPLDDGVLAMAPVFRLPESPPDE</sequence>
<dbReference type="AlphaFoldDB" id="A0A8X8KQA8"/>